<reference evidence="2" key="1">
    <citation type="journal article" date="2017" name="Gigascience">
        <title>The genome draft of coconut (Cocos nucifera).</title>
        <authorList>
            <person name="Xiao Y."/>
            <person name="Xu P."/>
            <person name="Fan H."/>
            <person name="Baudouin L."/>
            <person name="Xia W."/>
            <person name="Bocs S."/>
            <person name="Xu J."/>
            <person name="Li Q."/>
            <person name="Guo A."/>
            <person name="Zhou L."/>
            <person name="Li J."/>
            <person name="Wu Y."/>
            <person name="Ma Z."/>
            <person name="Armero A."/>
            <person name="Issali A.E."/>
            <person name="Liu N."/>
            <person name="Peng M."/>
            <person name="Yang Y."/>
        </authorList>
    </citation>
    <scope>NUCLEOTIDE SEQUENCE</scope>
    <source>
        <tissue evidence="2">Spear leaf of Hainan Tall coconut</tissue>
    </source>
</reference>
<dbReference type="Proteomes" id="UP000797356">
    <property type="component" value="Chromosome 11"/>
</dbReference>
<evidence type="ECO:0000256" key="1">
    <source>
        <dbReference type="SAM" id="Phobius"/>
    </source>
</evidence>
<comment type="caution">
    <text evidence="2">The sequence shown here is derived from an EMBL/GenBank/DDBJ whole genome shotgun (WGS) entry which is preliminary data.</text>
</comment>
<keyword evidence="3" id="KW-1185">Reference proteome</keyword>
<keyword evidence="1" id="KW-1133">Transmembrane helix</keyword>
<dbReference type="AlphaFoldDB" id="A0A8K0IPB4"/>
<dbReference type="EMBL" id="CM017882">
    <property type="protein sequence ID" value="KAG1363942.1"/>
    <property type="molecule type" value="Genomic_DNA"/>
</dbReference>
<sequence>MGPFRWRCTGEEGKAGYILLHVSTLQFNHAEYQLRMMELTCLVFTLVLVGGFSSLFSCSWL</sequence>
<reference evidence="2" key="2">
    <citation type="submission" date="2019-07" db="EMBL/GenBank/DDBJ databases">
        <authorList>
            <person name="Yang Y."/>
            <person name="Bocs S."/>
            <person name="Baudouin L."/>
        </authorList>
    </citation>
    <scope>NUCLEOTIDE SEQUENCE</scope>
    <source>
        <tissue evidence="2">Spear leaf of Hainan Tall coconut</tissue>
    </source>
</reference>
<accession>A0A8K0IPB4</accession>
<keyword evidence="1" id="KW-0472">Membrane</keyword>
<proteinExistence type="predicted"/>
<organism evidence="2 3">
    <name type="scientific">Cocos nucifera</name>
    <name type="common">Coconut palm</name>
    <dbReference type="NCBI Taxonomy" id="13894"/>
    <lineage>
        <taxon>Eukaryota</taxon>
        <taxon>Viridiplantae</taxon>
        <taxon>Streptophyta</taxon>
        <taxon>Embryophyta</taxon>
        <taxon>Tracheophyta</taxon>
        <taxon>Spermatophyta</taxon>
        <taxon>Magnoliopsida</taxon>
        <taxon>Liliopsida</taxon>
        <taxon>Arecaceae</taxon>
        <taxon>Arecoideae</taxon>
        <taxon>Cocoseae</taxon>
        <taxon>Attaleinae</taxon>
        <taxon>Cocos</taxon>
    </lineage>
</organism>
<feature type="transmembrane region" description="Helical" evidence="1">
    <location>
        <begin position="39"/>
        <end position="56"/>
    </location>
</feature>
<keyword evidence="1" id="KW-0812">Transmembrane</keyword>
<evidence type="ECO:0000313" key="2">
    <source>
        <dbReference type="EMBL" id="KAG1363942.1"/>
    </source>
</evidence>
<gene>
    <name evidence="2" type="ORF">COCNU_11G007690</name>
</gene>
<name>A0A8K0IPB4_COCNU</name>
<evidence type="ECO:0000313" key="3">
    <source>
        <dbReference type="Proteomes" id="UP000797356"/>
    </source>
</evidence>
<protein>
    <submittedName>
        <fullName evidence="2">Uncharacterized protein</fullName>
    </submittedName>
</protein>